<sequence>MCSFPAKIRSSLTILKAVIVISAETLLPSVADAFMVACCPGLLRTNIFPSSKTLTTSGLLDSHFNFLLVAFSGNTAKYNVAFLPTGNLLWSSNSIRCTRIFFEDTSTVRLFEIFFEVTVIVEVPTDFASMTTIFSLALTVATFAFDEATENSFKFSPLIFISFISPSINLTGDFSESIIVGIGSTGLGSSLSFEQDTIPKTRLRNKNKIFFILLIF</sequence>
<dbReference type="EMBL" id="CDOD01000056">
    <property type="protein sequence ID" value="CEN39273.1"/>
    <property type="molecule type" value="Genomic_DNA"/>
</dbReference>
<keyword evidence="2" id="KW-1185">Reference proteome</keyword>
<name>A0A0B7HP73_9FLAO</name>
<evidence type="ECO:0000313" key="2">
    <source>
        <dbReference type="Proteomes" id="UP000038055"/>
    </source>
</evidence>
<dbReference type="Proteomes" id="UP000038055">
    <property type="component" value="Unassembled WGS sequence"/>
</dbReference>
<proteinExistence type="predicted"/>
<accession>A0A0B7HP73</accession>
<organism evidence="1 2">
    <name type="scientific">Capnocytophaga cynodegmi</name>
    <dbReference type="NCBI Taxonomy" id="28189"/>
    <lineage>
        <taxon>Bacteria</taxon>
        <taxon>Pseudomonadati</taxon>
        <taxon>Bacteroidota</taxon>
        <taxon>Flavobacteriia</taxon>
        <taxon>Flavobacteriales</taxon>
        <taxon>Flavobacteriaceae</taxon>
        <taxon>Capnocytophaga</taxon>
    </lineage>
</organism>
<dbReference type="AlphaFoldDB" id="A0A0B7HP73"/>
<evidence type="ECO:0000313" key="1">
    <source>
        <dbReference type="EMBL" id="CEN39273.1"/>
    </source>
</evidence>
<protein>
    <submittedName>
        <fullName evidence="1">Uncharacterized protein</fullName>
    </submittedName>
</protein>
<gene>
    <name evidence="1" type="ORF">CCYN2B_60078</name>
</gene>
<reference evidence="2" key="1">
    <citation type="submission" date="2015-01" db="EMBL/GenBank/DDBJ databases">
        <authorList>
            <person name="MANFREDI Pablo"/>
        </authorList>
    </citation>
    <scope>NUCLEOTIDE SEQUENCE [LARGE SCALE GENOMIC DNA]</scope>
    <source>
        <strain evidence="2">Ccyn2B</strain>
    </source>
</reference>